<reference evidence="3 4" key="1">
    <citation type="journal article" date="2021" name="Elife">
        <title>Chloroplast acquisition without the gene transfer in kleptoplastic sea slugs, Plakobranchus ocellatus.</title>
        <authorList>
            <person name="Maeda T."/>
            <person name="Takahashi S."/>
            <person name="Yoshida T."/>
            <person name="Shimamura S."/>
            <person name="Takaki Y."/>
            <person name="Nagai Y."/>
            <person name="Toyoda A."/>
            <person name="Suzuki Y."/>
            <person name="Arimoto A."/>
            <person name="Ishii H."/>
            <person name="Satoh N."/>
            <person name="Nishiyama T."/>
            <person name="Hasebe M."/>
            <person name="Maruyama T."/>
            <person name="Minagawa J."/>
            <person name="Obokata J."/>
            <person name="Shigenobu S."/>
        </authorList>
    </citation>
    <scope>NUCLEOTIDE SEQUENCE [LARGE SCALE GENOMIC DNA]</scope>
</reference>
<keyword evidence="2" id="KW-0732">Signal</keyword>
<evidence type="ECO:0000256" key="1">
    <source>
        <dbReference type="SAM" id="MobiDB-lite"/>
    </source>
</evidence>
<dbReference type="AlphaFoldDB" id="A0AAV3Y6J7"/>
<gene>
    <name evidence="3" type="ORF">PoB_000523000</name>
</gene>
<dbReference type="Proteomes" id="UP000735302">
    <property type="component" value="Unassembled WGS sequence"/>
</dbReference>
<organism evidence="3 4">
    <name type="scientific">Plakobranchus ocellatus</name>
    <dbReference type="NCBI Taxonomy" id="259542"/>
    <lineage>
        <taxon>Eukaryota</taxon>
        <taxon>Metazoa</taxon>
        <taxon>Spiralia</taxon>
        <taxon>Lophotrochozoa</taxon>
        <taxon>Mollusca</taxon>
        <taxon>Gastropoda</taxon>
        <taxon>Heterobranchia</taxon>
        <taxon>Euthyneura</taxon>
        <taxon>Panpulmonata</taxon>
        <taxon>Sacoglossa</taxon>
        <taxon>Placobranchoidea</taxon>
        <taxon>Plakobranchidae</taxon>
        <taxon>Plakobranchus</taxon>
    </lineage>
</organism>
<dbReference type="EMBL" id="BLXT01000597">
    <property type="protein sequence ID" value="GFN78724.1"/>
    <property type="molecule type" value="Genomic_DNA"/>
</dbReference>
<feature type="chain" id="PRO_5043337974" evidence="2">
    <location>
        <begin position="23"/>
        <end position="173"/>
    </location>
</feature>
<keyword evidence="4" id="KW-1185">Reference proteome</keyword>
<sequence length="173" mass="19344">MGISTILYRLLALTALLVLVSGTQLSKRRKIDCRIYVYAPKCRGIAAKRALQEPTIFDDAISPSAIQEEIIKRALSERVQDTQPDLAASDTLVRGLLERMLEEEEEAEDEEEEAPIASSSSWYPQKPALTLIESLLALGKPPHDAHTPVNTDDINRHLCRFYRSQGFEPKVGL</sequence>
<evidence type="ECO:0000256" key="2">
    <source>
        <dbReference type="SAM" id="SignalP"/>
    </source>
</evidence>
<keyword evidence="3" id="KW-0527">Neuropeptide</keyword>
<feature type="compositionally biased region" description="Acidic residues" evidence="1">
    <location>
        <begin position="102"/>
        <end position="114"/>
    </location>
</feature>
<protein>
    <submittedName>
        <fullName evidence="3">Abdominal ganglion neuropeptide l11</fullName>
    </submittedName>
</protein>
<comment type="caution">
    <text evidence="3">The sequence shown here is derived from an EMBL/GenBank/DDBJ whole genome shotgun (WGS) entry which is preliminary data.</text>
</comment>
<feature type="region of interest" description="Disordered" evidence="1">
    <location>
        <begin position="102"/>
        <end position="121"/>
    </location>
</feature>
<accession>A0AAV3Y6J7</accession>
<proteinExistence type="predicted"/>
<dbReference type="GO" id="GO:0007218">
    <property type="term" value="P:neuropeptide signaling pathway"/>
    <property type="evidence" value="ECO:0007669"/>
    <property type="project" value="UniProtKB-KW"/>
</dbReference>
<evidence type="ECO:0000313" key="3">
    <source>
        <dbReference type="EMBL" id="GFN78724.1"/>
    </source>
</evidence>
<name>A0AAV3Y6J7_9GAST</name>
<feature type="signal peptide" evidence="2">
    <location>
        <begin position="1"/>
        <end position="22"/>
    </location>
</feature>
<evidence type="ECO:0000313" key="4">
    <source>
        <dbReference type="Proteomes" id="UP000735302"/>
    </source>
</evidence>